<proteinExistence type="inferred from homology"/>
<dbReference type="OrthoDB" id="9804482at2"/>
<dbReference type="InterPro" id="IPR025657">
    <property type="entry name" value="RadC_JAB"/>
</dbReference>
<accession>E3H613</accession>
<comment type="similarity">
    <text evidence="6">Belongs to the UPF0758 family.</text>
</comment>
<keyword evidence="2" id="KW-0479">Metal-binding</keyword>
<dbReference type="GO" id="GO:0008237">
    <property type="term" value="F:metallopeptidase activity"/>
    <property type="evidence" value="ECO:0007669"/>
    <property type="project" value="UniProtKB-KW"/>
</dbReference>
<evidence type="ECO:0000256" key="2">
    <source>
        <dbReference type="ARBA" id="ARBA00022723"/>
    </source>
</evidence>
<reference evidence="8 9" key="1">
    <citation type="journal article" date="2010" name="Stand. Genomic Sci.">
        <title>Complete genome sequence of Ilyobacter polytropus type strain (CuHbu1).</title>
        <authorList>
            <person name="Sikorski J."/>
            <person name="Chertkov O."/>
            <person name="Lapidus A."/>
            <person name="Nolan M."/>
            <person name="Lucas S."/>
            <person name="Del Rio T.G."/>
            <person name="Tice H."/>
            <person name="Cheng J.F."/>
            <person name="Tapia R."/>
            <person name="Han C."/>
            <person name="Goodwin L."/>
            <person name="Pitluck S."/>
            <person name="Liolios K."/>
            <person name="Ivanova N."/>
            <person name="Mavromatis K."/>
            <person name="Mikhailova N."/>
            <person name="Pati A."/>
            <person name="Chen A."/>
            <person name="Palaniappan K."/>
            <person name="Land M."/>
            <person name="Hauser L."/>
            <person name="Chang Y.J."/>
            <person name="Jeffries C.D."/>
            <person name="Brambilla E."/>
            <person name="Yasawong M."/>
            <person name="Rohde M."/>
            <person name="Pukall R."/>
            <person name="Spring S."/>
            <person name="Goker M."/>
            <person name="Woyke T."/>
            <person name="Bristow J."/>
            <person name="Eisen J.A."/>
            <person name="Markowitz V."/>
            <person name="Hugenholtz P."/>
            <person name="Kyrpides N.C."/>
            <person name="Klenk H.P."/>
        </authorList>
    </citation>
    <scope>NUCLEOTIDE SEQUENCE [LARGE SCALE GENOMIC DNA]</scope>
    <source>
        <strain evidence="9">ATCC 51220 / DSM 2926 / LMG 16218 / CuHBu1</strain>
    </source>
</reference>
<dbReference type="PANTHER" id="PTHR30471:SF3">
    <property type="entry name" value="UPF0758 PROTEIN YEES-RELATED"/>
    <property type="match status" value="1"/>
</dbReference>
<dbReference type="PANTHER" id="PTHR30471">
    <property type="entry name" value="DNA REPAIR PROTEIN RADC"/>
    <property type="match status" value="1"/>
</dbReference>
<dbReference type="SUPFAM" id="SSF47781">
    <property type="entry name" value="RuvA domain 2-like"/>
    <property type="match status" value="1"/>
</dbReference>
<dbReference type="EMBL" id="CP002281">
    <property type="protein sequence ID" value="ADO82303.1"/>
    <property type="molecule type" value="Genomic_DNA"/>
</dbReference>
<evidence type="ECO:0000256" key="1">
    <source>
        <dbReference type="ARBA" id="ARBA00022670"/>
    </source>
</evidence>
<sequence length="225" mass="25628">MKETIGHRKRLREKYIKGGYDSFLDYEKLELLLTYSIVRKDVKPVAKELLKRFKTLEGVMKAPFDELFKVDGLGEGSVVFLKLISETSKDIFKGSYSKKDVTTISGTRDLLAFLRNDIGFSPIEEFKVIFLDTANNLLCEETLFKGTIDRSGVYPRNIVEKVLKHGAKSVIFAHNHPSGNLNPSKADIDFTDKITKVLNAIEIRVLDHMIITRDSYFSFLEKGLI</sequence>
<dbReference type="InterPro" id="IPR010994">
    <property type="entry name" value="RuvA_2-like"/>
</dbReference>
<dbReference type="NCBIfam" id="NF000642">
    <property type="entry name" value="PRK00024.1"/>
    <property type="match status" value="1"/>
</dbReference>
<protein>
    <submittedName>
        <fullName evidence="8">DNA repair protein RadC</fullName>
    </submittedName>
</protein>
<dbReference type="Gene3D" id="1.10.150.20">
    <property type="entry name" value="5' to 3' exonuclease, C-terminal subdomain"/>
    <property type="match status" value="1"/>
</dbReference>
<keyword evidence="4" id="KW-0862">Zinc</keyword>
<keyword evidence="9" id="KW-1185">Reference proteome</keyword>
<dbReference type="PROSITE" id="PS50249">
    <property type="entry name" value="MPN"/>
    <property type="match status" value="1"/>
</dbReference>
<dbReference type="CDD" id="cd08071">
    <property type="entry name" value="MPN_DUF2466"/>
    <property type="match status" value="1"/>
</dbReference>
<evidence type="ECO:0000256" key="3">
    <source>
        <dbReference type="ARBA" id="ARBA00022801"/>
    </source>
</evidence>
<dbReference type="InterPro" id="IPR001405">
    <property type="entry name" value="UPF0758"/>
</dbReference>
<organism evidence="8 9">
    <name type="scientific">Ilyobacter polytropus (strain ATCC 51220 / DSM 2926 / LMG 16218 / CuHBu1)</name>
    <dbReference type="NCBI Taxonomy" id="572544"/>
    <lineage>
        <taxon>Bacteria</taxon>
        <taxon>Fusobacteriati</taxon>
        <taxon>Fusobacteriota</taxon>
        <taxon>Fusobacteriia</taxon>
        <taxon>Fusobacteriales</taxon>
        <taxon>Fusobacteriaceae</taxon>
        <taxon>Ilyobacter</taxon>
    </lineage>
</organism>
<dbReference type="InterPro" id="IPR046778">
    <property type="entry name" value="UPF0758_N"/>
</dbReference>
<evidence type="ECO:0000256" key="6">
    <source>
        <dbReference type="RuleBase" id="RU003797"/>
    </source>
</evidence>
<keyword evidence="3" id="KW-0378">Hydrolase</keyword>
<dbReference type="InterPro" id="IPR020891">
    <property type="entry name" value="UPF0758_CS"/>
</dbReference>
<dbReference type="NCBIfam" id="TIGR00608">
    <property type="entry name" value="radc"/>
    <property type="match status" value="1"/>
</dbReference>
<name>E3H613_ILYPC</name>
<dbReference type="PROSITE" id="PS01302">
    <property type="entry name" value="UPF0758"/>
    <property type="match status" value="1"/>
</dbReference>
<dbReference type="GO" id="GO:0006508">
    <property type="term" value="P:proteolysis"/>
    <property type="evidence" value="ECO:0007669"/>
    <property type="project" value="UniProtKB-KW"/>
</dbReference>
<dbReference type="Gene3D" id="3.40.140.10">
    <property type="entry name" value="Cytidine Deaminase, domain 2"/>
    <property type="match status" value="1"/>
</dbReference>
<feature type="domain" description="MPN" evidence="7">
    <location>
        <begin position="103"/>
        <end position="225"/>
    </location>
</feature>
<evidence type="ECO:0000313" key="9">
    <source>
        <dbReference type="Proteomes" id="UP000006875"/>
    </source>
</evidence>
<gene>
    <name evidence="8" type="ordered locus">Ilyop_0515</name>
</gene>
<keyword evidence="1" id="KW-0645">Protease</keyword>
<dbReference type="Pfam" id="PF20582">
    <property type="entry name" value="UPF0758_N"/>
    <property type="match status" value="1"/>
</dbReference>
<dbReference type="RefSeq" id="WP_013386973.1">
    <property type="nucleotide sequence ID" value="NC_014632.1"/>
</dbReference>
<dbReference type="eggNOG" id="COG2003">
    <property type="taxonomic scope" value="Bacteria"/>
</dbReference>
<dbReference type="AlphaFoldDB" id="E3H613"/>
<keyword evidence="5" id="KW-0482">Metalloprotease</keyword>
<evidence type="ECO:0000313" key="8">
    <source>
        <dbReference type="EMBL" id="ADO82303.1"/>
    </source>
</evidence>
<dbReference type="InterPro" id="IPR037518">
    <property type="entry name" value="MPN"/>
</dbReference>
<dbReference type="Pfam" id="PF04002">
    <property type="entry name" value="RadC"/>
    <property type="match status" value="1"/>
</dbReference>
<dbReference type="HOGENOM" id="CLU_073529_0_0_0"/>
<dbReference type="STRING" id="572544.Ilyop_0515"/>
<dbReference type="KEGG" id="ipo:Ilyop_0515"/>
<dbReference type="Proteomes" id="UP000006875">
    <property type="component" value="Chromosome"/>
</dbReference>
<evidence type="ECO:0000259" key="7">
    <source>
        <dbReference type="PROSITE" id="PS50249"/>
    </source>
</evidence>
<evidence type="ECO:0000256" key="5">
    <source>
        <dbReference type="ARBA" id="ARBA00023049"/>
    </source>
</evidence>
<dbReference type="GO" id="GO:0046872">
    <property type="term" value="F:metal ion binding"/>
    <property type="evidence" value="ECO:0007669"/>
    <property type="project" value="UniProtKB-KW"/>
</dbReference>
<evidence type="ECO:0000256" key="4">
    <source>
        <dbReference type="ARBA" id="ARBA00022833"/>
    </source>
</evidence>